<evidence type="ECO:0000256" key="5">
    <source>
        <dbReference type="PIRSR" id="PIRSR005739-1"/>
    </source>
</evidence>
<dbReference type="OrthoDB" id="1606438at2759"/>
<dbReference type="EMBL" id="NBSK02000009">
    <property type="protein sequence ID" value="KAJ0185699.1"/>
    <property type="molecule type" value="Genomic_DNA"/>
</dbReference>
<dbReference type="Proteomes" id="UP000235145">
    <property type="component" value="Unassembled WGS sequence"/>
</dbReference>
<sequence>MGSREEDFAYAMQLVTSTSLPMVLVTTIKLKVFDKIAEAGPGAQLSAHEIVSRLSMTNPSAHQMLDRMLRLLASYSVVTCNQRDHDQLGLVRVYGLTSVAKYFIPNKDGVSLCPVMELLQDKVFIESWFKLKDAVLEGGVPFDKVHGTHAFEYPALDARFNRVFNNGMLNFTTIMMNEILKCYHGFDNLKCVIDVGGGLGVALNIITSKYPTIKGINFDLPHVIRHAPVYPGIEHMGGDMFEEVPQGDAIFMKWILHDWSDDHCAKLLMNCYKALPNDGKVIVVEYILPFLSNTSSFDKVTTHMDASMMTQNQGGKERMEDEFLVLAKGAGFKGIRKECCVCNMYVIEFYK</sequence>
<feature type="domain" description="O-methyltransferase C-terminal" evidence="6">
    <location>
        <begin position="128"/>
        <end position="333"/>
    </location>
</feature>
<evidence type="ECO:0000256" key="1">
    <source>
        <dbReference type="ARBA" id="ARBA00022603"/>
    </source>
</evidence>
<evidence type="ECO:0000313" key="8">
    <source>
        <dbReference type="EMBL" id="KAJ0185699.1"/>
    </source>
</evidence>
<dbReference type="FunFam" id="3.40.50.150:FF:000061">
    <property type="entry name" value="Caffeic acid O-methyltransferase"/>
    <property type="match status" value="1"/>
</dbReference>
<evidence type="ECO:0000259" key="6">
    <source>
        <dbReference type="Pfam" id="PF00891"/>
    </source>
</evidence>
<dbReference type="SUPFAM" id="SSF46785">
    <property type="entry name" value="Winged helix' DNA-binding domain"/>
    <property type="match status" value="1"/>
</dbReference>
<evidence type="ECO:0000259" key="7">
    <source>
        <dbReference type="Pfam" id="PF08100"/>
    </source>
</evidence>
<dbReference type="InterPro" id="IPR012967">
    <property type="entry name" value="COMT_dimerisation"/>
</dbReference>
<dbReference type="GO" id="GO:0046983">
    <property type="term" value="F:protein dimerization activity"/>
    <property type="evidence" value="ECO:0007669"/>
    <property type="project" value="InterPro"/>
</dbReference>
<keyword evidence="9" id="KW-1185">Reference proteome</keyword>
<accession>A0A9R1UEJ6</accession>
<keyword evidence="2" id="KW-0808">Transferase</keyword>
<dbReference type="Pfam" id="PF08100">
    <property type="entry name" value="Dimerisation"/>
    <property type="match status" value="1"/>
</dbReference>
<dbReference type="GO" id="GO:0008757">
    <property type="term" value="F:S-adenosylmethionine-dependent methyltransferase activity"/>
    <property type="evidence" value="ECO:0000318"/>
    <property type="project" value="GO_Central"/>
</dbReference>
<keyword evidence="3" id="KW-0949">S-adenosyl-L-methionine</keyword>
<evidence type="ECO:0000256" key="4">
    <source>
        <dbReference type="ARBA" id="ARBA00034481"/>
    </source>
</evidence>
<feature type="active site" description="Proton acceptor" evidence="5">
    <location>
        <position position="257"/>
    </location>
</feature>
<evidence type="ECO:0000256" key="3">
    <source>
        <dbReference type="ARBA" id="ARBA00022691"/>
    </source>
</evidence>
<dbReference type="GO" id="GO:0009805">
    <property type="term" value="P:coumarin biosynthetic process"/>
    <property type="evidence" value="ECO:0007669"/>
    <property type="project" value="UniProtKB-ARBA"/>
</dbReference>
<feature type="domain" description="O-methyltransferase dimerisation" evidence="7">
    <location>
        <begin position="12"/>
        <end position="104"/>
    </location>
</feature>
<proteinExistence type="inferred from homology"/>
<name>A0A9R1UEJ6_LACSA</name>
<dbReference type="SUPFAM" id="SSF53335">
    <property type="entry name" value="S-adenosyl-L-methionine-dependent methyltransferases"/>
    <property type="match status" value="1"/>
</dbReference>
<organism evidence="8 9">
    <name type="scientific">Lactuca sativa</name>
    <name type="common">Garden lettuce</name>
    <dbReference type="NCBI Taxonomy" id="4236"/>
    <lineage>
        <taxon>Eukaryota</taxon>
        <taxon>Viridiplantae</taxon>
        <taxon>Streptophyta</taxon>
        <taxon>Embryophyta</taxon>
        <taxon>Tracheophyta</taxon>
        <taxon>Spermatophyta</taxon>
        <taxon>Magnoliopsida</taxon>
        <taxon>eudicotyledons</taxon>
        <taxon>Gunneridae</taxon>
        <taxon>Pentapetalae</taxon>
        <taxon>asterids</taxon>
        <taxon>campanulids</taxon>
        <taxon>Asterales</taxon>
        <taxon>Asteraceae</taxon>
        <taxon>Cichorioideae</taxon>
        <taxon>Cichorieae</taxon>
        <taxon>Lactucinae</taxon>
        <taxon>Lactuca</taxon>
    </lineage>
</organism>
<dbReference type="Pfam" id="PF00891">
    <property type="entry name" value="Methyltransf_2"/>
    <property type="match status" value="1"/>
</dbReference>
<gene>
    <name evidence="8" type="ORF">LSAT_V11C900475480</name>
</gene>
<reference evidence="8 9" key="1">
    <citation type="journal article" date="2017" name="Nat. Commun.">
        <title>Genome assembly with in vitro proximity ligation data and whole-genome triplication in lettuce.</title>
        <authorList>
            <person name="Reyes-Chin-Wo S."/>
            <person name="Wang Z."/>
            <person name="Yang X."/>
            <person name="Kozik A."/>
            <person name="Arikit S."/>
            <person name="Song C."/>
            <person name="Xia L."/>
            <person name="Froenicke L."/>
            <person name="Lavelle D.O."/>
            <person name="Truco M.J."/>
            <person name="Xia R."/>
            <person name="Zhu S."/>
            <person name="Xu C."/>
            <person name="Xu H."/>
            <person name="Xu X."/>
            <person name="Cox K."/>
            <person name="Korf I."/>
            <person name="Meyers B.C."/>
            <person name="Michelmore R.W."/>
        </authorList>
    </citation>
    <scope>NUCLEOTIDE SEQUENCE [LARGE SCALE GENOMIC DNA]</scope>
    <source>
        <strain evidence="9">cv. Salinas</strain>
        <tissue evidence="8">Seedlings</tissue>
    </source>
</reference>
<dbReference type="InterPro" id="IPR016461">
    <property type="entry name" value="COMT-like"/>
</dbReference>
<evidence type="ECO:0000313" key="9">
    <source>
        <dbReference type="Proteomes" id="UP000235145"/>
    </source>
</evidence>
<dbReference type="PANTHER" id="PTHR11746">
    <property type="entry name" value="O-METHYLTRANSFERASE"/>
    <property type="match status" value="1"/>
</dbReference>
<dbReference type="Gene3D" id="3.40.50.150">
    <property type="entry name" value="Vaccinia Virus protein VP39"/>
    <property type="match status" value="1"/>
</dbReference>
<dbReference type="PIRSF" id="PIRSF005739">
    <property type="entry name" value="O-mtase"/>
    <property type="match status" value="1"/>
</dbReference>
<comment type="similarity">
    <text evidence="4">Belongs to the class I-like SAM-binding methyltransferase superfamily. Cation-independent O-methyltransferase family. COMT subfamily.</text>
</comment>
<evidence type="ECO:0000256" key="2">
    <source>
        <dbReference type="ARBA" id="ARBA00022679"/>
    </source>
</evidence>
<dbReference type="GO" id="GO:0008171">
    <property type="term" value="F:O-methyltransferase activity"/>
    <property type="evidence" value="ECO:0000318"/>
    <property type="project" value="GO_Central"/>
</dbReference>
<comment type="caution">
    <text evidence="8">The sequence shown here is derived from an EMBL/GenBank/DDBJ whole genome shotgun (WGS) entry which is preliminary data.</text>
</comment>
<protein>
    <submittedName>
        <fullName evidence="8">Uncharacterized protein</fullName>
    </submittedName>
</protein>
<dbReference type="GO" id="GO:0032259">
    <property type="term" value="P:methylation"/>
    <property type="evidence" value="ECO:0000318"/>
    <property type="project" value="GO_Central"/>
</dbReference>
<dbReference type="InterPro" id="IPR036390">
    <property type="entry name" value="WH_DNA-bd_sf"/>
</dbReference>
<dbReference type="Gene3D" id="1.10.10.10">
    <property type="entry name" value="Winged helix-like DNA-binding domain superfamily/Winged helix DNA-binding domain"/>
    <property type="match status" value="1"/>
</dbReference>
<dbReference type="InterPro" id="IPR036388">
    <property type="entry name" value="WH-like_DNA-bd_sf"/>
</dbReference>
<dbReference type="InterPro" id="IPR001077">
    <property type="entry name" value="COMT_C"/>
</dbReference>
<dbReference type="FunFam" id="1.10.10.10:FF:000357">
    <property type="entry name" value="Caffeic acid 3-O-methyltransferase"/>
    <property type="match status" value="1"/>
</dbReference>
<dbReference type="PROSITE" id="PS51683">
    <property type="entry name" value="SAM_OMT_II"/>
    <property type="match status" value="1"/>
</dbReference>
<dbReference type="InterPro" id="IPR029063">
    <property type="entry name" value="SAM-dependent_MTases_sf"/>
</dbReference>
<dbReference type="AlphaFoldDB" id="A0A9R1UEJ6"/>
<keyword evidence="1" id="KW-0489">Methyltransferase</keyword>
<dbReference type="Gramene" id="rna-gnl|WGS:NBSK|LSAT_0X14841_mrna">
    <property type="protein sequence ID" value="cds-PLY92435.1"/>
    <property type="gene ID" value="gene-LSAT_0X14841"/>
</dbReference>